<dbReference type="EMBL" id="JBHSKY010000008">
    <property type="protein sequence ID" value="MFC5279164.1"/>
    <property type="molecule type" value="Genomic_DNA"/>
</dbReference>
<organism evidence="1 2">
    <name type="scientific">Halorubrum rubrum</name>
    <dbReference type="NCBI Taxonomy" id="1126240"/>
    <lineage>
        <taxon>Archaea</taxon>
        <taxon>Methanobacteriati</taxon>
        <taxon>Methanobacteriota</taxon>
        <taxon>Stenosarchaea group</taxon>
        <taxon>Halobacteria</taxon>
        <taxon>Halobacteriales</taxon>
        <taxon>Haloferacaceae</taxon>
        <taxon>Halorubrum</taxon>
    </lineage>
</organism>
<protein>
    <submittedName>
        <fullName evidence="1">Uncharacterized protein</fullName>
    </submittedName>
</protein>
<evidence type="ECO:0000313" key="2">
    <source>
        <dbReference type="Proteomes" id="UP001596118"/>
    </source>
</evidence>
<accession>A0ABD5R2S3</accession>
<proteinExistence type="predicted"/>
<dbReference type="RefSeq" id="WP_256411730.1">
    <property type="nucleotide sequence ID" value="NZ_JANHDM010000006.1"/>
</dbReference>
<comment type="caution">
    <text evidence="1">The sequence shown here is derived from an EMBL/GenBank/DDBJ whole genome shotgun (WGS) entry which is preliminary data.</text>
</comment>
<name>A0ABD5R2S3_9EURY</name>
<dbReference type="Proteomes" id="UP001596118">
    <property type="component" value="Unassembled WGS sequence"/>
</dbReference>
<sequence>MIISSVGSALIGGIAGGVGTYIVQEKIRANKKEEKIRQLRQSLIAELSCLDELANEKSSNYRTQVPGNEIITAEVYKSNSSQISLLTPEEAEAVIRFYTGAILVNQSIQTARDLISQSDNPQLHDYSSINQSLDRIRQDWKSCVLELMSNMEGYPNQIKIEEEEYTLDEDIPTPILWMVLNRDRLGTADITFQN</sequence>
<dbReference type="AlphaFoldDB" id="A0ABD5R2S3"/>
<reference evidence="1 2" key="1">
    <citation type="journal article" date="2019" name="Int. J. Syst. Evol. Microbiol.">
        <title>The Global Catalogue of Microorganisms (GCM) 10K type strain sequencing project: providing services to taxonomists for standard genome sequencing and annotation.</title>
        <authorList>
            <consortium name="The Broad Institute Genomics Platform"/>
            <consortium name="The Broad Institute Genome Sequencing Center for Infectious Disease"/>
            <person name="Wu L."/>
            <person name="Ma J."/>
        </authorList>
    </citation>
    <scope>NUCLEOTIDE SEQUENCE [LARGE SCALE GENOMIC DNA]</scope>
    <source>
        <strain evidence="1 2">CGMCC 1.12124</strain>
    </source>
</reference>
<gene>
    <name evidence="1" type="ORF">ACFPM1_10420</name>
</gene>
<evidence type="ECO:0000313" key="1">
    <source>
        <dbReference type="EMBL" id="MFC5279164.1"/>
    </source>
</evidence>
<keyword evidence="2" id="KW-1185">Reference proteome</keyword>